<name>A0A2I0HF01_PUNGR</name>
<keyword evidence="3" id="KW-1185">Reference proteome</keyword>
<reference evidence="2 3" key="1">
    <citation type="submission" date="2017-11" db="EMBL/GenBank/DDBJ databases">
        <title>De-novo sequencing of pomegranate (Punica granatum L.) genome.</title>
        <authorList>
            <person name="Akparov Z."/>
            <person name="Amiraslanov A."/>
            <person name="Hajiyeva S."/>
            <person name="Abbasov M."/>
            <person name="Kaur K."/>
            <person name="Hamwieh A."/>
            <person name="Solovyev V."/>
            <person name="Salamov A."/>
            <person name="Braich B."/>
            <person name="Kosarev P."/>
            <person name="Mahmoud A."/>
            <person name="Hajiyev E."/>
            <person name="Babayeva S."/>
            <person name="Izzatullayeva V."/>
            <person name="Mammadov A."/>
            <person name="Mammadov A."/>
            <person name="Sharifova S."/>
            <person name="Ojaghi J."/>
            <person name="Eynullazada K."/>
            <person name="Bayramov B."/>
            <person name="Abdulazimova A."/>
            <person name="Shahmuradov I."/>
        </authorList>
    </citation>
    <scope>NUCLEOTIDE SEQUENCE [LARGE SCALE GENOMIC DNA]</scope>
    <source>
        <strain evidence="3">cv. AG2017</strain>
        <tissue evidence="2">Leaf</tissue>
    </source>
</reference>
<evidence type="ECO:0000313" key="2">
    <source>
        <dbReference type="EMBL" id="PKI18330.1"/>
    </source>
</evidence>
<protein>
    <submittedName>
        <fullName evidence="2">Uncharacterized protein</fullName>
    </submittedName>
</protein>
<dbReference type="Proteomes" id="UP000233551">
    <property type="component" value="Unassembled WGS sequence"/>
</dbReference>
<evidence type="ECO:0000313" key="3">
    <source>
        <dbReference type="Proteomes" id="UP000233551"/>
    </source>
</evidence>
<comment type="caution">
    <text evidence="2">The sequence shown here is derived from an EMBL/GenBank/DDBJ whole genome shotgun (WGS) entry which is preliminary data.</text>
</comment>
<organism evidence="2 3">
    <name type="scientific">Punica granatum</name>
    <name type="common">Pomegranate</name>
    <dbReference type="NCBI Taxonomy" id="22663"/>
    <lineage>
        <taxon>Eukaryota</taxon>
        <taxon>Viridiplantae</taxon>
        <taxon>Streptophyta</taxon>
        <taxon>Embryophyta</taxon>
        <taxon>Tracheophyta</taxon>
        <taxon>Spermatophyta</taxon>
        <taxon>Magnoliopsida</taxon>
        <taxon>eudicotyledons</taxon>
        <taxon>Gunneridae</taxon>
        <taxon>Pentapetalae</taxon>
        <taxon>rosids</taxon>
        <taxon>malvids</taxon>
        <taxon>Myrtales</taxon>
        <taxon>Lythraceae</taxon>
        <taxon>Punica</taxon>
    </lineage>
</organism>
<evidence type="ECO:0000256" key="1">
    <source>
        <dbReference type="SAM" id="MobiDB-lite"/>
    </source>
</evidence>
<gene>
    <name evidence="2" type="ORF">CRG98_049396</name>
</gene>
<feature type="region of interest" description="Disordered" evidence="1">
    <location>
        <begin position="26"/>
        <end position="51"/>
    </location>
</feature>
<proteinExistence type="predicted"/>
<accession>A0A2I0HF01</accession>
<dbReference type="AlphaFoldDB" id="A0A2I0HF01"/>
<dbReference type="EMBL" id="PGOL01039212">
    <property type="protein sequence ID" value="PKI18330.1"/>
    <property type="molecule type" value="Genomic_DNA"/>
</dbReference>
<sequence length="51" mass="5125">MRGKAGARDVMDVPGVHVHACMRKDVGAHGHTGAGARVTSGRVGGDEKASA</sequence>